<gene>
    <name evidence="1" type="ORF">HZI73_04710</name>
</gene>
<reference evidence="1" key="1">
    <citation type="submission" date="2020-07" db="EMBL/GenBank/DDBJ databases">
        <title>Vallitalea pronyensis genome.</title>
        <authorList>
            <person name="Postec A."/>
        </authorList>
    </citation>
    <scope>NUCLEOTIDE SEQUENCE</scope>
    <source>
        <strain evidence="1">FatNI3</strain>
    </source>
</reference>
<proteinExistence type="predicted"/>
<dbReference type="EMBL" id="CP058649">
    <property type="protein sequence ID" value="QUI21637.1"/>
    <property type="molecule type" value="Genomic_DNA"/>
</dbReference>
<name>A0A8J8MHP1_9FIRM</name>
<protein>
    <submittedName>
        <fullName evidence="1">Uncharacterized protein</fullName>
    </submittedName>
</protein>
<evidence type="ECO:0000313" key="2">
    <source>
        <dbReference type="Proteomes" id="UP000683246"/>
    </source>
</evidence>
<organism evidence="1 2">
    <name type="scientific">Vallitalea pronyensis</name>
    <dbReference type="NCBI Taxonomy" id="1348613"/>
    <lineage>
        <taxon>Bacteria</taxon>
        <taxon>Bacillati</taxon>
        <taxon>Bacillota</taxon>
        <taxon>Clostridia</taxon>
        <taxon>Lachnospirales</taxon>
        <taxon>Vallitaleaceae</taxon>
        <taxon>Vallitalea</taxon>
    </lineage>
</organism>
<evidence type="ECO:0000313" key="1">
    <source>
        <dbReference type="EMBL" id="QUI21637.1"/>
    </source>
</evidence>
<dbReference type="Proteomes" id="UP000683246">
    <property type="component" value="Chromosome"/>
</dbReference>
<dbReference type="KEGG" id="vpy:HZI73_04710"/>
<dbReference type="RefSeq" id="WP_212697106.1">
    <property type="nucleotide sequence ID" value="NZ_CP058649.1"/>
</dbReference>
<keyword evidence="2" id="KW-1185">Reference proteome</keyword>
<accession>A0A8J8MHP1</accession>
<dbReference type="AlphaFoldDB" id="A0A8J8MHP1"/>
<sequence length="365" mass="43792">MKRALFWMGVILLFALIIVNRNDENNIHRNRETFVMRYDNITYDLELYLHDMFRENIFFYDRIQFHNFDTETFRSSIHGLVDKLDAYAEVMDQSCQKINDAYVKNYGEKIKESTLNISGHLTQYLKQKTVNSIAPNITTLYKDTYILMDAIHEDLLVMYDNEEKLDRYIRDFRHYELRPTLYHTMKELGDKNTLRILYTYLYTACYIGSHDDYTGLHTNPKVPWFLDLNDGSHILYELNIGLLQRLEGFYEAYIDMHHLMRSYDEQVALYAKLITKVMDGIENFIEARALFPDDYFRAYDFLEDQSIKYEKLNIIFYDFDYDSHGFSSLKNAYFQVKFITDRSPLNLLMFEEEELPSNYEVLPFD</sequence>